<dbReference type="AlphaFoldDB" id="C7LYJ7"/>
<dbReference type="InterPro" id="IPR050564">
    <property type="entry name" value="F420-G6PD/mer"/>
</dbReference>
<keyword evidence="1" id="KW-0560">Oxidoreductase</keyword>
<sequence>MRIAAQVDYAGDVRQAADTVARWEDAGVDVAFVPEAYGQDAISLLGYLAARTEHMLLGPGILPIFSRTPALIAQTAVGLDVVSGGRAVLGLGASGPQVVEGWHGVAYDRPLARTREVVEICRTIWRREPLVHHGIYELPATGPGTTGLGKPLKLITHPPRERIPIYLAAIGARNVALAAEIAEGWLPILFSPERADAVWGESLEAGRAARDASLGPLDIVAGGIVSIGPDREALRDLARPFVALYVGGMGARGRNFYHDVLVRYGFEEAADAIQERYLAHDRHGAEAAVPEALLRELTLVGTEAEVAARLDAWARAGVTTLLATPVGPDPLGTLKRLAALAR</sequence>
<dbReference type="PANTHER" id="PTHR43244">
    <property type="match status" value="1"/>
</dbReference>
<feature type="domain" description="Luciferase-like" evidence="2">
    <location>
        <begin position="3"/>
        <end position="319"/>
    </location>
</feature>
<dbReference type="HOGENOM" id="CLU_027853_5_0_11"/>
<dbReference type="SUPFAM" id="SSF51679">
    <property type="entry name" value="Bacterial luciferase-like"/>
    <property type="match status" value="1"/>
</dbReference>
<dbReference type="Gene3D" id="3.20.20.30">
    <property type="entry name" value="Luciferase-like domain"/>
    <property type="match status" value="1"/>
</dbReference>
<evidence type="ECO:0000313" key="4">
    <source>
        <dbReference type="Proteomes" id="UP000000771"/>
    </source>
</evidence>
<evidence type="ECO:0000256" key="1">
    <source>
        <dbReference type="ARBA" id="ARBA00023002"/>
    </source>
</evidence>
<dbReference type="eggNOG" id="COG2141">
    <property type="taxonomic scope" value="Bacteria"/>
</dbReference>
<dbReference type="RefSeq" id="WP_015798294.1">
    <property type="nucleotide sequence ID" value="NC_013124.1"/>
</dbReference>
<dbReference type="GO" id="GO:0004497">
    <property type="term" value="F:monooxygenase activity"/>
    <property type="evidence" value="ECO:0007669"/>
    <property type="project" value="UniProtKB-KW"/>
</dbReference>
<dbReference type="GO" id="GO:0016705">
    <property type="term" value="F:oxidoreductase activity, acting on paired donors, with incorporation or reduction of molecular oxygen"/>
    <property type="evidence" value="ECO:0007669"/>
    <property type="project" value="InterPro"/>
</dbReference>
<accession>C7LYJ7</accession>
<name>C7LYJ7_ACIFD</name>
<dbReference type="Pfam" id="PF00296">
    <property type="entry name" value="Bac_luciferase"/>
    <property type="match status" value="1"/>
</dbReference>
<dbReference type="Proteomes" id="UP000000771">
    <property type="component" value="Chromosome"/>
</dbReference>
<dbReference type="InterPro" id="IPR019951">
    <property type="entry name" value="F420_OxRdatse_Rv3520c_pred"/>
</dbReference>
<keyword evidence="4" id="KW-1185">Reference proteome</keyword>
<gene>
    <name evidence="3" type="ordered locus">Afer_0860</name>
</gene>
<dbReference type="NCBIfam" id="TIGR03559">
    <property type="entry name" value="F420_Rv3520c"/>
    <property type="match status" value="1"/>
</dbReference>
<dbReference type="CDD" id="cd01097">
    <property type="entry name" value="Tetrahydromethanopterin_reductase"/>
    <property type="match status" value="1"/>
</dbReference>
<proteinExistence type="predicted"/>
<dbReference type="InterPro" id="IPR036661">
    <property type="entry name" value="Luciferase-like_sf"/>
</dbReference>
<dbReference type="PANTHER" id="PTHR43244:SF1">
    <property type="entry name" value="5,10-METHYLENETETRAHYDROMETHANOPTERIN REDUCTASE"/>
    <property type="match status" value="1"/>
</dbReference>
<dbReference type="OrthoDB" id="5241778at2"/>
<dbReference type="STRING" id="525909.Afer_0860"/>
<dbReference type="EMBL" id="CP001631">
    <property type="protein sequence ID" value="ACU53805.1"/>
    <property type="molecule type" value="Genomic_DNA"/>
</dbReference>
<protein>
    <submittedName>
        <fullName evidence="3">Luciferase-like monooxygenase</fullName>
    </submittedName>
</protein>
<evidence type="ECO:0000259" key="2">
    <source>
        <dbReference type="Pfam" id="PF00296"/>
    </source>
</evidence>
<dbReference type="KEGG" id="afo:Afer_0860"/>
<organism evidence="3 4">
    <name type="scientific">Acidimicrobium ferrooxidans (strain DSM 10331 / JCM 15462 / NBRC 103882 / ICP)</name>
    <dbReference type="NCBI Taxonomy" id="525909"/>
    <lineage>
        <taxon>Bacteria</taxon>
        <taxon>Bacillati</taxon>
        <taxon>Actinomycetota</taxon>
        <taxon>Acidimicrobiia</taxon>
        <taxon>Acidimicrobiales</taxon>
        <taxon>Acidimicrobiaceae</taxon>
        <taxon>Acidimicrobium</taxon>
    </lineage>
</organism>
<dbReference type="InterPro" id="IPR011251">
    <property type="entry name" value="Luciferase-like_dom"/>
</dbReference>
<reference evidence="3 4" key="1">
    <citation type="journal article" date="2009" name="Stand. Genomic Sci.">
        <title>Complete genome sequence of Acidimicrobium ferrooxidans type strain (ICP).</title>
        <authorList>
            <person name="Clum A."/>
            <person name="Nolan M."/>
            <person name="Lang E."/>
            <person name="Glavina Del Rio T."/>
            <person name="Tice H."/>
            <person name="Copeland A."/>
            <person name="Cheng J.F."/>
            <person name="Lucas S."/>
            <person name="Chen F."/>
            <person name="Bruce D."/>
            <person name="Goodwin L."/>
            <person name="Pitluck S."/>
            <person name="Ivanova N."/>
            <person name="Mavrommatis K."/>
            <person name="Mikhailova N."/>
            <person name="Pati A."/>
            <person name="Chen A."/>
            <person name="Palaniappan K."/>
            <person name="Goker M."/>
            <person name="Spring S."/>
            <person name="Land M."/>
            <person name="Hauser L."/>
            <person name="Chang Y.J."/>
            <person name="Jeffries C.C."/>
            <person name="Chain P."/>
            <person name="Bristow J."/>
            <person name="Eisen J.A."/>
            <person name="Markowitz V."/>
            <person name="Hugenholtz P."/>
            <person name="Kyrpides N.C."/>
            <person name="Klenk H.P."/>
            <person name="Lapidus A."/>
        </authorList>
    </citation>
    <scope>NUCLEOTIDE SEQUENCE [LARGE SCALE GENOMIC DNA]</scope>
    <source>
        <strain evidence="4">DSM 10331 / JCM 15462 / NBRC 103882 / ICP</strain>
    </source>
</reference>
<evidence type="ECO:0000313" key="3">
    <source>
        <dbReference type="EMBL" id="ACU53805.1"/>
    </source>
</evidence>
<keyword evidence="3" id="KW-0503">Monooxygenase</keyword>